<comment type="caution">
    <text evidence="6">The sequence shown here is derived from an EMBL/GenBank/DDBJ whole genome shotgun (WGS) entry which is preliminary data.</text>
</comment>
<organism evidence="6">
    <name type="scientific">Schlesneria paludicola</name>
    <dbReference type="NCBI Taxonomy" id="360056"/>
    <lineage>
        <taxon>Bacteria</taxon>
        <taxon>Pseudomonadati</taxon>
        <taxon>Planctomycetota</taxon>
        <taxon>Planctomycetia</taxon>
        <taxon>Planctomycetales</taxon>
        <taxon>Planctomycetaceae</taxon>
        <taxon>Schlesneria</taxon>
    </lineage>
</organism>
<gene>
    <name evidence="6" type="primary">genX</name>
    <name evidence="6" type="ORF">ENS64_11595</name>
</gene>
<dbReference type="InterPro" id="IPR006195">
    <property type="entry name" value="aa-tRNA-synth_II"/>
</dbReference>
<dbReference type="PANTHER" id="PTHR42918">
    <property type="entry name" value="LYSYL-TRNA SYNTHETASE"/>
    <property type="match status" value="1"/>
</dbReference>
<sequence>MGNDWPPTASLAVLRLRAALLRTVREFFDAHGYWEVDTPLLSADIVVDAWLEPFVCHWLPDPAQWPNGGEPRFLQTSPEFAMKRLLAAGADAIYQLGKAFRNGETGRRHNPEFTLLEWYRLHDDHFAQMRLVEQLVRAVFAAAAAFDGPNSARRPRGRLAVHAFTCLTYDEAFARHAGRPVLKATLSELRQLAAQHRLTPPPGLADDDRDGWLNWLLAELVEPHLGIDHPTFVWGYPASQAALAQTSRRPDGVEIAHRFELYIDGVELCNGYHELLDAEVLRQRIQEQAALRAAAGLRPLPATNRLLSAMEAGLPPCCGVALGFDRLLMLAVGARSIEEVIPFPFSRA</sequence>
<dbReference type="InterPro" id="IPR045864">
    <property type="entry name" value="aa-tRNA-synth_II/BPL/LPL"/>
</dbReference>
<dbReference type="PROSITE" id="PS50862">
    <property type="entry name" value="AA_TRNA_LIGASE_II"/>
    <property type="match status" value="1"/>
</dbReference>
<evidence type="ECO:0000256" key="1">
    <source>
        <dbReference type="ARBA" id="ARBA00011738"/>
    </source>
</evidence>
<keyword evidence="4" id="KW-0067">ATP-binding</keyword>
<dbReference type="NCBIfam" id="TIGR00462">
    <property type="entry name" value="genX"/>
    <property type="match status" value="1"/>
</dbReference>
<keyword evidence="3" id="KW-0547">Nucleotide-binding</keyword>
<dbReference type="InterPro" id="IPR004364">
    <property type="entry name" value="Aa-tRNA-synt_II"/>
</dbReference>
<comment type="subunit">
    <text evidence="1">Homodimer.</text>
</comment>
<evidence type="ECO:0000256" key="2">
    <source>
        <dbReference type="ARBA" id="ARBA00022598"/>
    </source>
</evidence>
<dbReference type="InterPro" id="IPR004525">
    <property type="entry name" value="EpmA"/>
</dbReference>
<evidence type="ECO:0000256" key="3">
    <source>
        <dbReference type="ARBA" id="ARBA00022741"/>
    </source>
</evidence>
<accession>A0A7C4QRW0</accession>
<evidence type="ECO:0000259" key="5">
    <source>
        <dbReference type="PROSITE" id="PS50862"/>
    </source>
</evidence>
<keyword evidence="2" id="KW-0436">Ligase</keyword>
<evidence type="ECO:0000313" key="6">
    <source>
        <dbReference type="EMBL" id="HGT39886.1"/>
    </source>
</evidence>
<dbReference type="Pfam" id="PF00152">
    <property type="entry name" value="tRNA-synt_2"/>
    <property type="match status" value="1"/>
</dbReference>
<evidence type="ECO:0000256" key="4">
    <source>
        <dbReference type="ARBA" id="ARBA00022840"/>
    </source>
</evidence>
<dbReference type="AlphaFoldDB" id="A0A7C4QRW0"/>
<dbReference type="FunFam" id="3.30.930.10:FF:000017">
    <property type="entry name" value="Elongation factor P--(R)-beta-lysine ligase"/>
    <property type="match status" value="1"/>
</dbReference>
<feature type="domain" description="Aminoacyl-transfer RNA synthetases class-II family profile" evidence="5">
    <location>
        <begin position="14"/>
        <end position="342"/>
    </location>
</feature>
<dbReference type="GO" id="GO:0005829">
    <property type="term" value="C:cytosol"/>
    <property type="evidence" value="ECO:0007669"/>
    <property type="project" value="TreeGrafter"/>
</dbReference>
<dbReference type="GO" id="GO:0006430">
    <property type="term" value="P:lysyl-tRNA aminoacylation"/>
    <property type="evidence" value="ECO:0007669"/>
    <property type="project" value="InterPro"/>
</dbReference>
<dbReference type="NCBIfam" id="NF006828">
    <property type="entry name" value="PRK09350.1"/>
    <property type="match status" value="1"/>
</dbReference>
<dbReference type="PANTHER" id="PTHR42918:SF6">
    <property type="entry name" value="ELONGATION FACTOR P--(R)-BETA-LYSINE LIGASE"/>
    <property type="match status" value="1"/>
</dbReference>
<proteinExistence type="predicted"/>
<protein>
    <submittedName>
        <fullName evidence="6">EF-P lysine aminoacylase GenX</fullName>
    </submittedName>
</protein>
<name>A0A7C4QRW0_9PLAN</name>
<reference evidence="6" key="1">
    <citation type="journal article" date="2020" name="mSystems">
        <title>Genome- and Community-Level Interaction Insights into Carbon Utilization and Element Cycling Functions of Hydrothermarchaeota in Hydrothermal Sediment.</title>
        <authorList>
            <person name="Zhou Z."/>
            <person name="Liu Y."/>
            <person name="Xu W."/>
            <person name="Pan J."/>
            <person name="Luo Z.H."/>
            <person name="Li M."/>
        </authorList>
    </citation>
    <scope>NUCLEOTIDE SEQUENCE [LARGE SCALE GENOMIC DNA]</scope>
    <source>
        <strain evidence="6">SpSt-508</strain>
    </source>
</reference>
<dbReference type="EMBL" id="DSVQ01000015">
    <property type="protein sequence ID" value="HGT39886.1"/>
    <property type="molecule type" value="Genomic_DNA"/>
</dbReference>
<dbReference type="SUPFAM" id="SSF55681">
    <property type="entry name" value="Class II aaRS and biotin synthetases"/>
    <property type="match status" value="1"/>
</dbReference>
<dbReference type="Gene3D" id="3.30.930.10">
    <property type="entry name" value="Bira Bifunctional Protein, Domain 2"/>
    <property type="match status" value="1"/>
</dbReference>
<dbReference type="GO" id="GO:0004824">
    <property type="term" value="F:lysine-tRNA ligase activity"/>
    <property type="evidence" value="ECO:0007669"/>
    <property type="project" value="InterPro"/>
</dbReference>
<dbReference type="GO" id="GO:0005524">
    <property type="term" value="F:ATP binding"/>
    <property type="evidence" value="ECO:0007669"/>
    <property type="project" value="UniProtKB-KW"/>
</dbReference>
<dbReference type="GO" id="GO:0000049">
    <property type="term" value="F:tRNA binding"/>
    <property type="evidence" value="ECO:0007669"/>
    <property type="project" value="TreeGrafter"/>
</dbReference>